<accession>A0ABN2DB78</accession>
<keyword evidence="2" id="KW-0624">Polysaccharide degradation</keyword>
<evidence type="ECO:0000256" key="1">
    <source>
        <dbReference type="ARBA" id="ARBA00023277"/>
    </source>
</evidence>
<sequence>MAAQRLKDPRAGRWLKLASHWAGEYLAHEAGGDTLNLYDVSALAHADLIRAARADRRVDVTALKNDLRAQLEIGVQRAAKDPFGAGAQYDNFDAVPHAFGLAATARLYERATGDRRYDAFGAGQLNWTFGANPWGVSFMIGVGETAKRCPHHQIANIKGVPLTGAVVNGPNSEDLFTDGLGDNLDNMAPCPADGVDRFGQFTGRGSRYVDDVRSWQASEPADDFAAIAVYALTR</sequence>
<organism evidence="4 5">
    <name type="scientific">Kribbella sancticallisti</name>
    <dbReference type="NCBI Taxonomy" id="460087"/>
    <lineage>
        <taxon>Bacteria</taxon>
        <taxon>Bacillati</taxon>
        <taxon>Actinomycetota</taxon>
        <taxon>Actinomycetes</taxon>
        <taxon>Propionibacteriales</taxon>
        <taxon>Kribbellaceae</taxon>
        <taxon>Kribbella</taxon>
    </lineage>
</organism>
<dbReference type="InterPro" id="IPR012341">
    <property type="entry name" value="6hp_glycosidase-like_sf"/>
</dbReference>
<dbReference type="Gene3D" id="1.50.10.10">
    <property type="match status" value="1"/>
</dbReference>
<reference evidence="4 5" key="1">
    <citation type="journal article" date="2019" name="Int. J. Syst. Evol. Microbiol.">
        <title>The Global Catalogue of Microorganisms (GCM) 10K type strain sequencing project: providing services to taxonomists for standard genome sequencing and annotation.</title>
        <authorList>
            <consortium name="The Broad Institute Genomics Platform"/>
            <consortium name="The Broad Institute Genome Sequencing Center for Infectious Disease"/>
            <person name="Wu L."/>
            <person name="Ma J."/>
        </authorList>
    </citation>
    <scope>NUCLEOTIDE SEQUENCE [LARGE SCALE GENOMIC DNA]</scope>
    <source>
        <strain evidence="4 5">JCM 14969</strain>
    </source>
</reference>
<dbReference type="InterPro" id="IPR008928">
    <property type="entry name" value="6-hairpin_glycosidase_sf"/>
</dbReference>
<evidence type="ECO:0000259" key="3">
    <source>
        <dbReference type="Pfam" id="PF00759"/>
    </source>
</evidence>
<dbReference type="SUPFAM" id="SSF48208">
    <property type="entry name" value="Six-hairpin glycosidases"/>
    <property type="match status" value="1"/>
</dbReference>
<comment type="caution">
    <text evidence="4">The sequence shown here is derived from an EMBL/GenBank/DDBJ whole genome shotgun (WGS) entry which is preliminary data.</text>
</comment>
<evidence type="ECO:0000256" key="2">
    <source>
        <dbReference type="ARBA" id="ARBA00023326"/>
    </source>
</evidence>
<evidence type="ECO:0000313" key="4">
    <source>
        <dbReference type="EMBL" id="GAA1571873.1"/>
    </source>
</evidence>
<keyword evidence="1" id="KW-0119">Carbohydrate metabolism</keyword>
<protein>
    <recommendedName>
        <fullName evidence="3">Glycoside hydrolase family 9 domain-containing protein</fullName>
    </recommendedName>
</protein>
<dbReference type="EMBL" id="BAAAOS010000018">
    <property type="protein sequence ID" value="GAA1571873.1"/>
    <property type="molecule type" value="Genomic_DNA"/>
</dbReference>
<keyword evidence="5" id="KW-1185">Reference proteome</keyword>
<name>A0ABN2DB78_9ACTN</name>
<dbReference type="InterPro" id="IPR001701">
    <property type="entry name" value="Glyco_hydro_9"/>
</dbReference>
<evidence type="ECO:0000313" key="5">
    <source>
        <dbReference type="Proteomes" id="UP001500393"/>
    </source>
</evidence>
<dbReference type="Proteomes" id="UP001500393">
    <property type="component" value="Unassembled WGS sequence"/>
</dbReference>
<feature type="domain" description="Glycoside hydrolase family 9" evidence="3">
    <location>
        <begin position="97"/>
        <end position="232"/>
    </location>
</feature>
<proteinExistence type="predicted"/>
<gene>
    <name evidence="4" type="ORF">GCM10009789_26780</name>
</gene>
<dbReference type="Pfam" id="PF00759">
    <property type="entry name" value="Glyco_hydro_9"/>
    <property type="match status" value="1"/>
</dbReference>